<evidence type="ECO:0000259" key="3">
    <source>
        <dbReference type="PROSITE" id="PS50940"/>
    </source>
</evidence>
<dbReference type="InterPro" id="IPR036508">
    <property type="entry name" value="Chitin-bd_dom_sf"/>
</dbReference>
<feature type="compositionally biased region" description="Acidic residues" evidence="1">
    <location>
        <begin position="423"/>
        <end position="439"/>
    </location>
</feature>
<dbReference type="SUPFAM" id="SSF57625">
    <property type="entry name" value="Invertebrate chitin-binding proteins"/>
    <property type="match status" value="2"/>
</dbReference>
<dbReference type="InterPro" id="IPR013320">
    <property type="entry name" value="ConA-like_dom_sf"/>
</dbReference>
<evidence type="ECO:0000256" key="1">
    <source>
        <dbReference type="SAM" id="MobiDB-lite"/>
    </source>
</evidence>
<dbReference type="InterPro" id="IPR002557">
    <property type="entry name" value="Chitin-bd_dom"/>
</dbReference>
<name>A0A8W8J343_MAGGI</name>
<reference evidence="4" key="1">
    <citation type="submission" date="2022-08" db="UniProtKB">
        <authorList>
            <consortium name="EnsemblMetazoa"/>
        </authorList>
    </citation>
    <scope>IDENTIFICATION</scope>
    <source>
        <strain evidence="4">05x7-T-G4-1.051#20</strain>
    </source>
</reference>
<protein>
    <recommendedName>
        <fullName evidence="3">Chitin-binding type-2 domain-containing protein</fullName>
    </recommendedName>
</protein>
<dbReference type="Gene3D" id="2.60.120.200">
    <property type="match status" value="1"/>
</dbReference>
<dbReference type="GO" id="GO:0008061">
    <property type="term" value="F:chitin binding"/>
    <property type="evidence" value="ECO:0007669"/>
    <property type="project" value="InterPro"/>
</dbReference>
<dbReference type="SMART" id="SM00494">
    <property type="entry name" value="ChtBD2"/>
    <property type="match status" value="2"/>
</dbReference>
<dbReference type="OrthoDB" id="6020543at2759"/>
<dbReference type="Pfam" id="PF01607">
    <property type="entry name" value="CBM_14"/>
    <property type="match status" value="2"/>
</dbReference>
<dbReference type="AlphaFoldDB" id="A0A8W8J343"/>
<feature type="chain" id="PRO_5036453446" description="Chitin-binding type-2 domain-containing protein" evidence="2">
    <location>
        <begin position="21"/>
        <end position="439"/>
    </location>
</feature>
<organism evidence="4 5">
    <name type="scientific">Magallana gigas</name>
    <name type="common">Pacific oyster</name>
    <name type="synonym">Crassostrea gigas</name>
    <dbReference type="NCBI Taxonomy" id="29159"/>
    <lineage>
        <taxon>Eukaryota</taxon>
        <taxon>Metazoa</taxon>
        <taxon>Spiralia</taxon>
        <taxon>Lophotrochozoa</taxon>
        <taxon>Mollusca</taxon>
        <taxon>Bivalvia</taxon>
        <taxon>Autobranchia</taxon>
        <taxon>Pteriomorphia</taxon>
        <taxon>Ostreida</taxon>
        <taxon>Ostreoidea</taxon>
        <taxon>Ostreidae</taxon>
        <taxon>Magallana</taxon>
    </lineage>
</organism>
<evidence type="ECO:0000256" key="2">
    <source>
        <dbReference type="SAM" id="SignalP"/>
    </source>
</evidence>
<dbReference type="OMA" id="HPCAFGT"/>
<sequence>MIRGLLSVCVLGCLIASSVADEDDSDFEDGGSMVKFGDFYEKGKSSSGLCDDSALKGGWSYSRLRGSCNQYLHCADDRAFIQTCAAGTFYDGKECRHADEVVCPADPCLRKPPGFTYADGQSCYGFYQCIKGKSRYLTCHDGFYFNPYKQGCFPDPTCHRNNLVHPCAFGTTLPFPGRPNLFYLYDGRKTMTPMKCPKGTWYRPDICTCDWIIPGKVEKEGCKPMFHFKYNGNFLERYNRVQQMPTTGVTLFRRSVLFDHGGKIIIWAMNNMDFHGDFSLCFEFMVKTFNGEIALLSNDFEDAHFTYKLSFIPALGVVKAYFVLRDGSVATLDVMGVNPNQPHFVRIAKSGRKLHMRIDNSPPAVVKLHTGIATGKSPMVIGAANGCSNFVGYFDELKFFRCNPTHFFGDYDDELGHHRIGDDSDEDDDDDDFDDDRKK</sequence>
<dbReference type="SUPFAM" id="SSF49899">
    <property type="entry name" value="Concanavalin A-like lectins/glucanases"/>
    <property type="match status" value="1"/>
</dbReference>
<feature type="domain" description="Chitin-binding type-2" evidence="3">
    <location>
        <begin position="47"/>
        <end position="103"/>
    </location>
</feature>
<feature type="signal peptide" evidence="2">
    <location>
        <begin position="1"/>
        <end position="20"/>
    </location>
</feature>
<feature type="region of interest" description="Disordered" evidence="1">
    <location>
        <begin position="419"/>
        <end position="439"/>
    </location>
</feature>
<accession>A0A8W8J343</accession>
<keyword evidence="2" id="KW-0732">Signal</keyword>
<evidence type="ECO:0000313" key="4">
    <source>
        <dbReference type="EnsemblMetazoa" id="G16655.1:cds"/>
    </source>
</evidence>
<dbReference type="PROSITE" id="PS50940">
    <property type="entry name" value="CHIT_BIND_II"/>
    <property type="match status" value="2"/>
</dbReference>
<feature type="domain" description="Chitin-binding type-2" evidence="3">
    <location>
        <begin position="105"/>
        <end position="160"/>
    </location>
</feature>
<keyword evidence="5" id="KW-1185">Reference proteome</keyword>
<dbReference type="Proteomes" id="UP000005408">
    <property type="component" value="Unassembled WGS sequence"/>
</dbReference>
<proteinExistence type="predicted"/>
<dbReference type="GO" id="GO:0005576">
    <property type="term" value="C:extracellular region"/>
    <property type="evidence" value="ECO:0007669"/>
    <property type="project" value="InterPro"/>
</dbReference>
<evidence type="ECO:0000313" key="5">
    <source>
        <dbReference type="Proteomes" id="UP000005408"/>
    </source>
</evidence>
<dbReference type="EnsemblMetazoa" id="G16655.1">
    <property type="protein sequence ID" value="G16655.1:cds"/>
    <property type="gene ID" value="G16655"/>
</dbReference>